<dbReference type="InterPro" id="IPR004360">
    <property type="entry name" value="Glyas_Fos-R_dOase_dom"/>
</dbReference>
<evidence type="ECO:0000313" key="4">
    <source>
        <dbReference type="EMBL" id="VWQ24018.1"/>
    </source>
</evidence>
<dbReference type="PANTHER" id="PTHR35006:SF2">
    <property type="entry name" value="GLYOXALASE FAMILY PROTEIN (AFU_ORTHOLOGUE AFUA_5G14830)"/>
    <property type="match status" value="1"/>
</dbReference>
<evidence type="ECO:0000313" key="5">
    <source>
        <dbReference type="Proteomes" id="UP000232491"/>
    </source>
</evidence>
<dbReference type="Proteomes" id="UP000494173">
    <property type="component" value="Unassembled WGS sequence"/>
</dbReference>
<dbReference type="EMBL" id="CP021558">
    <property type="protein sequence ID" value="AUE02869.1"/>
    <property type="molecule type" value="Genomic_DNA"/>
</dbReference>
<feature type="region of interest" description="Disordered" evidence="1">
    <location>
        <begin position="81"/>
        <end position="103"/>
    </location>
</feature>
<reference evidence="4 6" key="2">
    <citation type="submission" date="2019-10" db="EMBL/GenBank/DDBJ databases">
        <authorList>
            <consortium name="Melissa Lawson"/>
            <person name="O'neill I."/>
        </authorList>
    </citation>
    <scope>NUCLEOTIDE SEQUENCE [LARGE SCALE GENOMIC DNA]</scope>
    <source>
        <strain evidence="4">LH_24</strain>
    </source>
</reference>
<dbReference type="RefSeq" id="WP_012577954.1">
    <property type="nucleotide sequence ID" value="NZ_BCXP01000009.1"/>
</dbReference>
<dbReference type="Proteomes" id="UP000232491">
    <property type="component" value="Chromosome"/>
</dbReference>
<evidence type="ECO:0000256" key="1">
    <source>
        <dbReference type="SAM" id="MobiDB-lite"/>
    </source>
</evidence>
<protein>
    <submittedName>
        <fullName evidence="4">Glyoxalase-like domain protein</fullName>
    </submittedName>
    <submittedName>
        <fullName evidence="3">Putative glyoxalase</fullName>
    </submittedName>
</protein>
<accession>A0A0L0LSU3</accession>
<organism evidence="3 5">
    <name type="scientific">Bifidobacterium breve</name>
    <dbReference type="NCBI Taxonomy" id="1685"/>
    <lineage>
        <taxon>Bacteria</taxon>
        <taxon>Bacillati</taxon>
        <taxon>Actinomycetota</taxon>
        <taxon>Actinomycetes</taxon>
        <taxon>Bifidobacteriales</taxon>
        <taxon>Bifidobacteriaceae</taxon>
        <taxon>Bifidobacterium</taxon>
    </lineage>
</organism>
<dbReference type="Pfam" id="PF00903">
    <property type="entry name" value="Glyoxalase"/>
    <property type="match status" value="1"/>
</dbReference>
<dbReference type="InterPro" id="IPR037523">
    <property type="entry name" value="VOC_core"/>
</dbReference>
<name>A0A0L0LSU3_BIFBR</name>
<feature type="domain" description="VOC" evidence="2">
    <location>
        <begin position="1"/>
        <end position="120"/>
    </location>
</feature>
<evidence type="ECO:0000313" key="6">
    <source>
        <dbReference type="Proteomes" id="UP000494173"/>
    </source>
</evidence>
<dbReference type="PANTHER" id="PTHR35006">
    <property type="entry name" value="GLYOXALASE FAMILY PROTEIN (AFU_ORTHOLOGUE AFUA_5G14830)"/>
    <property type="match status" value="1"/>
</dbReference>
<reference evidence="3 5" key="1">
    <citation type="submission" date="2017-05" db="EMBL/GenBank/DDBJ databases">
        <title>Comparative genomics and methylome analysis of the gut commensal Bifidobacterium breve.</title>
        <authorList>
            <person name="Bottacini F."/>
            <person name="Morrissey R."/>
            <person name="Roberts R.J."/>
            <person name="James K."/>
            <person name="van Breen J."/>
            <person name="Egan M."/>
            <person name="Lambert J."/>
            <person name="van Limpt K."/>
            <person name="Stanton C."/>
            <person name="Knol J."/>
            <person name="O' Connell Motherway M."/>
            <person name="van Sinderen D."/>
        </authorList>
    </citation>
    <scope>NUCLEOTIDE SEQUENCE [LARGE SCALE GENOMIC DNA]</scope>
    <source>
        <strain evidence="3 5">215W447a</strain>
    </source>
</reference>
<dbReference type="Gene3D" id="3.10.180.10">
    <property type="entry name" value="2,3-Dihydroxybiphenyl 1,2-Dioxygenase, domain 1"/>
    <property type="match status" value="1"/>
</dbReference>
<dbReference type="PROSITE" id="PS51819">
    <property type="entry name" value="VOC"/>
    <property type="match status" value="1"/>
</dbReference>
<dbReference type="InterPro" id="IPR029068">
    <property type="entry name" value="Glyas_Bleomycin-R_OHBP_Dase"/>
</dbReference>
<dbReference type="SUPFAM" id="SSF54593">
    <property type="entry name" value="Glyoxalase/Bleomycin resistance protein/Dihydroxybiphenyl dioxygenase"/>
    <property type="match status" value="1"/>
</dbReference>
<dbReference type="AlphaFoldDB" id="A0A0L0LSU3"/>
<dbReference type="CDD" id="cd07262">
    <property type="entry name" value="VOC_like"/>
    <property type="match status" value="1"/>
</dbReference>
<gene>
    <name evidence="3" type="ORF">BB215W447A_0848</name>
    <name evidence="4" type="ORF">BIFLH24_01694</name>
</gene>
<sequence>MINHVTVKVKDFDKEEAFYEAALAPLGYGKGPAFPGVQAFVAEDGSSVWVSTAAEGDAVAPAHVAFEAADDDAVKAFHEAGLANGGTDNGQPGPRPDYGPTYYAAFVHDPEGNNIEAMHN</sequence>
<evidence type="ECO:0000313" key="3">
    <source>
        <dbReference type="EMBL" id="AUE02869.1"/>
    </source>
</evidence>
<proteinExistence type="predicted"/>
<evidence type="ECO:0000259" key="2">
    <source>
        <dbReference type="PROSITE" id="PS51819"/>
    </source>
</evidence>
<dbReference type="EMBL" id="CABWKB010000017">
    <property type="protein sequence ID" value="VWQ24018.1"/>
    <property type="molecule type" value="Genomic_DNA"/>
</dbReference>